<gene>
    <name evidence="1" type="ORF">H5410_036707</name>
</gene>
<protein>
    <submittedName>
        <fullName evidence="1">Uncharacterized protein</fullName>
    </submittedName>
</protein>
<accession>A0A9J5Y4A4</accession>
<name>A0A9J5Y4A4_SOLCO</name>
<reference evidence="1 2" key="1">
    <citation type="submission" date="2020-09" db="EMBL/GenBank/DDBJ databases">
        <title>De no assembly of potato wild relative species, Solanum commersonii.</title>
        <authorList>
            <person name="Cho K."/>
        </authorList>
    </citation>
    <scope>NUCLEOTIDE SEQUENCE [LARGE SCALE GENOMIC DNA]</scope>
    <source>
        <strain evidence="1">LZ3.2</strain>
        <tissue evidence="1">Leaf</tissue>
    </source>
</reference>
<keyword evidence="2" id="KW-1185">Reference proteome</keyword>
<evidence type="ECO:0000313" key="1">
    <source>
        <dbReference type="EMBL" id="KAG5595475.1"/>
    </source>
</evidence>
<sequence>MQGHNKKECRISNNHKGRVLAILPPQQQIEIAKIKMKKKGNLERE</sequence>
<comment type="caution">
    <text evidence="1">The sequence shown here is derived from an EMBL/GenBank/DDBJ whole genome shotgun (WGS) entry which is preliminary data.</text>
</comment>
<evidence type="ECO:0000313" key="2">
    <source>
        <dbReference type="Proteomes" id="UP000824120"/>
    </source>
</evidence>
<dbReference type="EMBL" id="JACXVP010000007">
    <property type="protein sequence ID" value="KAG5595475.1"/>
    <property type="molecule type" value="Genomic_DNA"/>
</dbReference>
<organism evidence="1 2">
    <name type="scientific">Solanum commersonii</name>
    <name type="common">Commerson's wild potato</name>
    <name type="synonym">Commerson's nightshade</name>
    <dbReference type="NCBI Taxonomy" id="4109"/>
    <lineage>
        <taxon>Eukaryota</taxon>
        <taxon>Viridiplantae</taxon>
        <taxon>Streptophyta</taxon>
        <taxon>Embryophyta</taxon>
        <taxon>Tracheophyta</taxon>
        <taxon>Spermatophyta</taxon>
        <taxon>Magnoliopsida</taxon>
        <taxon>eudicotyledons</taxon>
        <taxon>Gunneridae</taxon>
        <taxon>Pentapetalae</taxon>
        <taxon>asterids</taxon>
        <taxon>lamiids</taxon>
        <taxon>Solanales</taxon>
        <taxon>Solanaceae</taxon>
        <taxon>Solanoideae</taxon>
        <taxon>Solaneae</taxon>
        <taxon>Solanum</taxon>
    </lineage>
</organism>
<dbReference type="Proteomes" id="UP000824120">
    <property type="component" value="Chromosome 7"/>
</dbReference>
<dbReference type="AlphaFoldDB" id="A0A9J5Y4A4"/>
<proteinExistence type="predicted"/>